<dbReference type="EMBL" id="SNRW01049260">
    <property type="protein sequence ID" value="KAA6311407.1"/>
    <property type="molecule type" value="Genomic_DNA"/>
</dbReference>
<name>A0A5J4PPH1_9EUKA</name>
<reference evidence="1 2" key="1">
    <citation type="submission" date="2019-03" db="EMBL/GenBank/DDBJ databases">
        <title>Single cell metagenomics reveals metabolic interactions within the superorganism composed of flagellate Streblomastix strix and complex community of Bacteroidetes bacteria on its surface.</title>
        <authorList>
            <person name="Treitli S.C."/>
            <person name="Kolisko M."/>
            <person name="Husnik F."/>
            <person name="Keeling P."/>
            <person name="Hampl V."/>
        </authorList>
    </citation>
    <scope>NUCLEOTIDE SEQUENCE [LARGE SCALE GENOMIC DNA]</scope>
    <source>
        <strain evidence="1">ST1C</strain>
    </source>
</reference>
<evidence type="ECO:0000313" key="2">
    <source>
        <dbReference type="Proteomes" id="UP000324800"/>
    </source>
</evidence>
<organism evidence="1 2">
    <name type="scientific">Streblomastix strix</name>
    <dbReference type="NCBI Taxonomy" id="222440"/>
    <lineage>
        <taxon>Eukaryota</taxon>
        <taxon>Metamonada</taxon>
        <taxon>Preaxostyla</taxon>
        <taxon>Oxymonadida</taxon>
        <taxon>Streblomastigidae</taxon>
        <taxon>Streblomastix</taxon>
    </lineage>
</organism>
<sequence>MMCQPSISLSIASDVNYLLDKIHLNNYSSLSTRAALRIILPVEGVFSLFASALLASIRLRFFSHSHTSLLAPLGQATKVAMANSEPLLQLELFLGSLYQQLLVSLGLWGADMVLLLSTGVIDNPILLPNCPIQVL</sequence>
<gene>
    <name evidence="1" type="ORF">EZS28_056133</name>
</gene>
<accession>A0A5J4PPH1</accession>
<proteinExistence type="predicted"/>
<comment type="caution">
    <text evidence="1">The sequence shown here is derived from an EMBL/GenBank/DDBJ whole genome shotgun (WGS) entry which is preliminary data.</text>
</comment>
<dbReference type="AlphaFoldDB" id="A0A5J4PPH1"/>
<evidence type="ECO:0000313" key="1">
    <source>
        <dbReference type="EMBL" id="KAA6311407.1"/>
    </source>
</evidence>
<dbReference type="Proteomes" id="UP000324800">
    <property type="component" value="Unassembled WGS sequence"/>
</dbReference>
<protein>
    <submittedName>
        <fullName evidence="1">Uncharacterized protein</fullName>
    </submittedName>
</protein>